<dbReference type="GO" id="GO:0003677">
    <property type="term" value="F:DNA binding"/>
    <property type="evidence" value="ECO:0007669"/>
    <property type="project" value="UniProtKB-KW"/>
</dbReference>
<evidence type="ECO:0000259" key="21">
    <source>
        <dbReference type="PROSITE" id="PS52020"/>
    </source>
</evidence>
<dbReference type="GO" id="GO:0016779">
    <property type="term" value="F:nucleotidyltransferase activity"/>
    <property type="evidence" value="ECO:0007669"/>
    <property type="project" value="UniProtKB-KW"/>
</dbReference>
<dbReference type="SUPFAM" id="SSF52540">
    <property type="entry name" value="P-loop containing nucleoside triphosphate hydrolases"/>
    <property type="match status" value="1"/>
</dbReference>
<evidence type="ECO:0000313" key="22">
    <source>
        <dbReference type="EMBL" id="QJI53712.1"/>
    </source>
</evidence>
<feature type="compositionally biased region" description="Low complexity" evidence="20">
    <location>
        <begin position="307"/>
        <end position="323"/>
    </location>
</feature>
<comment type="catalytic activity">
    <reaction evidence="19">
        <text>ATP + H2O = ADP + phosphate + H(+)</text>
        <dbReference type="Rhea" id="RHEA:13065"/>
        <dbReference type="ChEBI" id="CHEBI:15377"/>
        <dbReference type="ChEBI" id="CHEBI:15378"/>
        <dbReference type="ChEBI" id="CHEBI:30616"/>
        <dbReference type="ChEBI" id="CHEBI:43474"/>
        <dbReference type="ChEBI" id="CHEBI:456216"/>
    </reaction>
</comment>
<dbReference type="Gene3D" id="3.40.50.300">
    <property type="entry name" value="P-loop containing nucleotide triphosphate hydrolases"/>
    <property type="match status" value="1"/>
</dbReference>
<dbReference type="Gene3D" id="3.40.1310.20">
    <property type="match status" value="1"/>
</dbReference>
<evidence type="ECO:0000256" key="12">
    <source>
        <dbReference type="ARBA" id="ARBA00022759"/>
    </source>
</evidence>
<name>A0A6M3YPA1_9VIRU</name>
<protein>
    <recommendedName>
        <fullName evidence="4">Replication-associated protein</fullName>
    </recommendedName>
    <alternativeName>
        <fullName evidence="17">ATP-dependent helicase Rep</fullName>
    </alternativeName>
    <alternativeName>
        <fullName evidence="18">RepP</fullName>
    </alternativeName>
</protein>
<feature type="region of interest" description="Disordered" evidence="20">
    <location>
        <begin position="303"/>
        <end position="323"/>
    </location>
</feature>
<evidence type="ECO:0000256" key="10">
    <source>
        <dbReference type="ARBA" id="ARBA00022723"/>
    </source>
</evidence>
<evidence type="ECO:0000256" key="17">
    <source>
        <dbReference type="ARBA" id="ARBA00030754"/>
    </source>
</evidence>
<evidence type="ECO:0000256" key="19">
    <source>
        <dbReference type="ARBA" id="ARBA00049360"/>
    </source>
</evidence>
<reference evidence="22" key="1">
    <citation type="submission" date="2020-01" db="EMBL/GenBank/DDBJ databases">
        <title>Novel CRESS-DNA virus.</title>
        <authorList>
            <person name="Liu Q."/>
            <person name="Shan T."/>
            <person name="Yang S."/>
            <person name="Zhang W."/>
        </authorList>
    </citation>
    <scope>NUCLEOTIDE SEQUENCE</scope>
    <source>
        <strain evidence="22">Fmg067cre3</strain>
    </source>
</reference>
<dbReference type="Pfam" id="PF02407">
    <property type="entry name" value="Viral_Rep"/>
    <property type="match status" value="1"/>
</dbReference>
<evidence type="ECO:0000256" key="18">
    <source>
        <dbReference type="ARBA" id="ARBA00032243"/>
    </source>
</evidence>
<dbReference type="EMBL" id="MN928930">
    <property type="protein sequence ID" value="QJI53712.1"/>
    <property type="molecule type" value="Genomic_DNA"/>
</dbReference>
<keyword evidence="16" id="KW-0511">Multifunctional enzyme</keyword>
<evidence type="ECO:0000256" key="20">
    <source>
        <dbReference type="SAM" id="MobiDB-lite"/>
    </source>
</evidence>
<keyword evidence="12" id="KW-0255">Endonuclease</keyword>
<keyword evidence="7" id="KW-0548">Nucleotidyltransferase</keyword>
<dbReference type="GO" id="GO:0042025">
    <property type="term" value="C:host cell nucleus"/>
    <property type="evidence" value="ECO:0007669"/>
    <property type="project" value="UniProtKB-SubCell"/>
</dbReference>
<comment type="cofactor">
    <cofactor evidence="1">
        <name>Mn(2+)</name>
        <dbReference type="ChEBI" id="CHEBI:29035"/>
    </cofactor>
</comment>
<evidence type="ECO:0000256" key="11">
    <source>
        <dbReference type="ARBA" id="ARBA00022741"/>
    </source>
</evidence>
<keyword evidence="11" id="KW-0547">Nucleotide-binding</keyword>
<evidence type="ECO:0000256" key="4">
    <source>
        <dbReference type="ARBA" id="ARBA00014531"/>
    </source>
</evidence>
<dbReference type="PROSITE" id="PS52020">
    <property type="entry name" value="CRESS_DNA_REP"/>
    <property type="match status" value="1"/>
</dbReference>
<dbReference type="GO" id="GO:0046872">
    <property type="term" value="F:metal ion binding"/>
    <property type="evidence" value="ECO:0007669"/>
    <property type="project" value="UniProtKB-KW"/>
</dbReference>
<keyword evidence="15" id="KW-0238">DNA-binding</keyword>
<keyword evidence="13" id="KW-0378">Hydrolase</keyword>
<keyword evidence="5" id="KW-1048">Host nucleus</keyword>
<evidence type="ECO:0000256" key="1">
    <source>
        <dbReference type="ARBA" id="ARBA00001936"/>
    </source>
</evidence>
<evidence type="ECO:0000256" key="14">
    <source>
        <dbReference type="ARBA" id="ARBA00023124"/>
    </source>
</evidence>
<evidence type="ECO:0000256" key="6">
    <source>
        <dbReference type="ARBA" id="ARBA00022679"/>
    </source>
</evidence>
<proteinExistence type="inferred from homology"/>
<organism evidence="22">
    <name type="scientific">Cressdnaviricota sp</name>
    <dbReference type="NCBI Taxonomy" id="2748378"/>
    <lineage>
        <taxon>Viruses</taxon>
        <taxon>Monodnaviria</taxon>
        <taxon>Shotokuvirae</taxon>
        <taxon>Cressdnaviricota</taxon>
    </lineage>
</organism>
<dbReference type="GO" id="GO:0003724">
    <property type="term" value="F:RNA helicase activity"/>
    <property type="evidence" value="ECO:0007669"/>
    <property type="project" value="InterPro"/>
</dbReference>
<evidence type="ECO:0000256" key="9">
    <source>
        <dbReference type="ARBA" id="ARBA00022722"/>
    </source>
</evidence>
<dbReference type="GO" id="GO:0006260">
    <property type="term" value="P:DNA replication"/>
    <property type="evidence" value="ECO:0007669"/>
    <property type="project" value="UniProtKB-KW"/>
</dbReference>
<sequence length="382" mass="43422">MATKQGLQHPNWCFTFNYGGVGQPTRADVEAFWDALAEKGVHYAVGGWERAPTTGQLHLQGYVQFDGKYRLTQLKKFHLSNTVCWLPAKGDEQDNESYCTKPNEDGSEKEVIRLGDEPRVINPGKRVKRDHGRAVRLAQQGNMDELVESMPDMYLQYYRTLEDIKHRNEPPPENLSHQVRHMWLYGPTGTGKSRGARKLLEDLNMEYSVKFHNKWHSKDQMLKPAFLMDDLGIETGKVLTNYLKQWLDIYPYPAEYKGGDRMIRPKLFIITSNYHPEEIWGGTSDLAPILRRLIVRYVGPPGQEFASSDSSESETPGTTTPSITNIIGSNFANAYSNIVKTAKKCKVSNEDQVEALYDTEDEEEAEEAEDVGVDERSGCFCI</sequence>
<keyword evidence="10" id="KW-0479">Metal-binding</keyword>
<comment type="subcellular location">
    <subcellularLocation>
        <location evidence="2">Host nucleus</location>
    </subcellularLocation>
</comment>
<feature type="domain" description="CRESS-DNA virus Rep endonuclease" evidence="21">
    <location>
        <begin position="6"/>
        <end position="117"/>
    </location>
</feature>
<dbReference type="GO" id="GO:0000166">
    <property type="term" value="F:nucleotide binding"/>
    <property type="evidence" value="ECO:0007669"/>
    <property type="project" value="UniProtKB-KW"/>
</dbReference>
<evidence type="ECO:0000256" key="16">
    <source>
        <dbReference type="ARBA" id="ARBA00023268"/>
    </source>
</evidence>
<accession>A0A6M3YPA1</accession>
<dbReference type="GO" id="GO:0016787">
    <property type="term" value="F:hydrolase activity"/>
    <property type="evidence" value="ECO:0007669"/>
    <property type="project" value="UniProtKB-KW"/>
</dbReference>
<dbReference type="Pfam" id="PF00910">
    <property type="entry name" value="RNA_helicase"/>
    <property type="match status" value="1"/>
</dbReference>
<evidence type="ECO:0000256" key="5">
    <source>
        <dbReference type="ARBA" id="ARBA00022562"/>
    </source>
</evidence>
<evidence type="ECO:0000256" key="7">
    <source>
        <dbReference type="ARBA" id="ARBA00022695"/>
    </source>
</evidence>
<keyword evidence="9" id="KW-0540">Nuclease</keyword>
<keyword evidence="6" id="KW-0808">Transferase</keyword>
<evidence type="ECO:0000256" key="3">
    <source>
        <dbReference type="ARBA" id="ARBA00008545"/>
    </source>
</evidence>
<evidence type="ECO:0000256" key="2">
    <source>
        <dbReference type="ARBA" id="ARBA00004147"/>
    </source>
</evidence>
<evidence type="ECO:0000256" key="8">
    <source>
        <dbReference type="ARBA" id="ARBA00022705"/>
    </source>
</evidence>
<comment type="similarity">
    <text evidence="3">Belongs to the nanoviruses/circoviruses replication-associated protein family.</text>
</comment>
<dbReference type="InterPro" id="IPR000605">
    <property type="entry name" value="Helicase_SF3_ssDNA/RNA_vir"/>
</dbReference>
<evidence type="ECO:0000256" key="15">
    <source>
        <dbReference type="ARBA" id="ARBA00023125"/>
    </source>
</evidence>
<dbReference type="InterPro" id="IPR049912">
    <property type="entry name" value="CRESS_DNA_REP"/>
</dbReference>
<keyword evidence="8" id="KW-0235">DNA replication</keyword>
<dbReference type="InterPro" id="IPR027417">
    <property type="entry name" value="P-loop_NTPase"/>
</dbReference>
<dbReference type="GO" id="GO:0004519">
    <property type="term" value="F:endonuclease activity"/>
    <property type="evidence" value="ECO:0007669"/>
    <property type="project" value="UniProtKB-KW"/>
</dbReference>
<keyword evidence="14" id="KW-0190">Covalent protein-DNA linkage</keyword>
<evidence type="ECO:0000256" key="13">
    <source>
        <dbReference type="ARBA" id="ARBA00022801"/>
    </source>
</evidence>
<dbReference type="GO" id="GO:0003723">
    <property type="term" value="F:RNA binding"/>
    <property type="evidence" value="ECO:0007669"/>
    <property type="project" value="InterPro"/>
</dbReference>